<protein>
    <submittedName>
        <fullName evidence="1">Uncharacterized protein</fullName>
    </submittedName>
</protein>
<organism evidence="1 2">
    <name type="scientific">Portunus trituberculatus</name>
    <name type="common">Swimming crab</name>
    <name type="synonym">Neptunus trituberculatus</name>
    <dbReference type="NCBI Taxonomy" id="210409"/>
    <lineage>
        <taxon>Eukaryota</taxon>
        <taxon>Metazoa</taxon>
        <taxon>Ecdysozoa</taxon>
        <taxon>Arthropoda</taxon>
        <taxon>Crustacea</taxon>
        <taxon>Multicrustacea</taxon>
        <taxon>Malacostraca</taxon>
        <taxon>Eumalacostraca</taxon>
        <taxon>Eucarida</taxon>
        <taxon>Decapoda</taxon>
        <taxon>Pleocyemata</taxon>
        <taxon>Brachyura</taxon>
        <taxon>Eubrachyura</taxon>
        <taxon>Portunoidea</taxon>
        <taxon>Portunidae</taxon>
        <taxon>Portuninae</taxon>
        <taxon>Portunus</taxon>
    </lineage>
</organism>
<dbReference type="AlphaFoldDB" id="A0A5B7CRI7"/>
<proteinExistence type="predicted"/>
<dbReference type="EMBL" id="VSRR010000211">
    <property type="protein sequence ID" value="MPC12332.1"/>
    <property type="molecule type" value="Genomic_DNA"/>
</dbReference>
<keyword evidence="2" id="KW-1185">Reference proteome</keyword>
<name>A0A5B7CRI7_PORTR</name>
<evidence type="ECO:0000313" key="2">
    <source>
        <dbReference type="Proteomes" id="UP000324222"/>
    </source>
</evidence>
<reference evidence="1 2" key="1">
    <citation type="submission" date="2019-05" db="EMBL/GenBank/DDBJ databases">
        <title>Another draft genome of Portunus trituberculatus and its Hox gene families provides insights of decapod evolution.</title>
        <authorList>
            <person name="Jeong J.-H."/>
            <person name="Song I."/>
            <person name="Kim S."/>
            <person name="Choi T."/>
            <person name="Kim D."/>
            <person name="Ryu S."/>
            <person name="Kim W."/>
        </authorList>
    </citation>
    <scope>NUCLEOTIDE SEQUENCE [LARGE SCALE GENOMIC DNA]</scope>
    <source>
        <tissue evidence="1">Muscle</tissue>
    </source>
</reference>
<evidence type="ECO:0000313" key="1">
    <source>
        <dbReference type="EMBL" id="MPC12332.1"/>
    </source>
</evidence>
<gene>
    <name evidence="1" type="ORF">E2C01_005020</name>
</gene>
<accession>A0A5B7CRI7</accession>
<sequence>MRHAVPAQYNEQRGEYLPCTTYLTTTSPRESVAAELSESQQCPLRTMDAFAPIREVLTPENIETTNMLRQHAHADKQTKDCLLLGAMEWCVEFCHAGRQYVTCRRMVHAQISYA</sequence>
<comment type="caution">
    <text evidence="1">The sequence shown here is derived from an EMBL/GenBank/DDBJ whole genome shotgun (WGS) entry which is preliminary data.</text>
</comment>
<dbReference type="Proteomes" id="UP000324222">
    <property type="component" value="Unassembled WGS sequence"/>
</dbReference>